<comment type="subcellular location">
    <subcellularLocation>
        <location evidence="1">Endomembrane system</location>
        <topology evidence="1">Multi-pass membrane protein</topology>
    </subcellularLocation>
</comment>
<evidence type="ECO:0000313" key="7">
    <source>
        <dbReference type="Proteomes" id="UP000583387"/>
    </source>
</evidence>
<dbReference type="Proteomes" id="UP000583387">
    <property type="component" value="Unassembled WGS sequence"/>
</dbReference>
<comment type="caution">
    <text evidence="6">The sequence shown here is derived from an EMBL/GenBank/DDBJ whole genome shotgun (WGS) entry which is preliminary data.</text>
</comment>
<evidence type="ECO:0000256" key="2">
    <source>
        <dbReference type="ARBA" id="ARBA00022692"/>
    </source>
</evidence>
<dbReference type="EMBL" id="CAJFCI010000040">
    <property type="protein sequence ID" value="CAD5107752.1"/>
    <property type="molecule type" value="Genomic_DNA"/>
</dbReference>
<protein>
    <recommendedName>
        <fullName evidence="5">DUF1232 domain-containing protein</fullName>
    </recommendedName>
</protein>
<evidence type="ECO:0000256" key="4">
    <source>
        <dbReference type="ARBA" id="ARBA00023136"/>
    </source>
</evidence>
<accession>A0A7U7ENH0</accession>
<name>A0A7U7ENH0_9GAMM</name>
<organism evidence="6 7">
    <name type="scientific">Zestomonas carbonaria</name>
    <dbReference type="NCBI Taxonomy" id="2762745"/>
    <lineage>
        <taxon>Bacteria</taxon>
        <taxon>Pseudomonadati</taxon>
        <taxon>Pseudomonadota</taxon>
        <taxon>Gammaproteobacteria</taxon>
        <taxon>Pseudomonadales</taxon>
        <taxon>Pseudomonadaceae</taxon>
        <taxon>Zestomonas</taxon>
    </lineage>
</organism>
<keyword evidence="4" id="KW-0472">Membrane</keyword>
<evidence type="ECO:0000256" key="1">
    <source>
        <dbReference type="ARBA" id="ARBA00004127"/>
    </source>
</evidence>
<gene>
    <name evidence="6" type="ORF">PSEWESI4_02029</name>
</gene>
<dbReference type="AlphaFoldDB" id="A0A7U7ENH0"/>
<evidence type="ECO:0000313" key="6">
    <source>
        <dbReference type="EMBL" id="CAD5107752.1"/>
    </source>
</evidence>
<proteinExistence type="predicted"/>
<dbReference type="Pfam" id="PF06803">
    <property type="entry name" value="DUF1232"/>
    <property type="match status" value="1"/>
</dbReference>
<dbReference type="GO" id="GO:0012505">
    <property type="term" value="C:endomembrane system"/>
    <property type="evidence" value="ECO:0007669"/>
    <property type="project" value="UniProtKB-SubCell"/>
</dbReference>
<evidence type="ECO:0000259" key="5">
    <source>
        <dbReference type="Pfam" id="PF06803"/>
    </source>
</evidence>
<reference evidence="6 7" key="1">
    <citation type="submission" date="2020-08" db="EMBL/GenBank/DDBJ databases">
        <authorList>
            <person name="Criscuolo A."/>
        </authorList>
    </citation>
    <scope>NUCLEOTIDE SEQUENCE [LARGE SCALE GENOMIC DNA]</scope>
    <source>
        <strain evidence="6">CIP111764</strain>
    </source>
</reference>
<keyword evidence="2" id="KW-0812">Transmembrane</keyword>
<dbReference type="RefSeq" id="WP_187671093.1">
    <property type="nucleotide sequence ID" value="NZ_CAJFCI010000040.1"/>
</dbReference>
<keyword evidence="7" id="KW-1185">Reference proteome</keyword>
<dbReference type="InterPro" id="IPR010652">
    <property type="entry name" value="DUF1232"/>
</dbReference>
<keyword evidence="3" id="KW-1133">Transmembrane helix</keyword>
<feature type="domain" description="DUF1232" evidence="5">
    <location>
        <begin position="71"/>
        <end position="106"/>
    </location>
</feature>
<sequence>MKTPWNLKRYLALAQRFLGNGRLPFLLAAVTRKSARQGWRLSAVKDDLRLLQALCGAWWRGEYRAISRQALVSAVAALLYFLSPLDLIPDLLLGVGLLDDFAVLAWVMRTWRQELEAFRVWRDAQSADRQAELLRIPESGEESGEAP</sequence>
<evidence type="ECO:0000256" key="3">
    <source>
        <dbReference type="ARBA" id="ARBA00022989"/>
    </source>
</evidence>